<proteinExistence type="predicted"/>
<dbReference type="EMBL" id="JARKHS020031044">
    <property type="protein sequence ID" value="KAK8761539.1"/>
    <property type="molecule type" value="Genomic_DNA"/>
</dbReference>
<organism evidence="2 3">
    <name type="scientific">Amblyomma americanum</name>
    <name type="common">Lone star tick</name>
    <dbReference type="NCBI Taxonomy" id="6943"/>
    <lineage>
        <taxon>Eukaryota</taxon>
        <taxon>Metazoa</taxon>
        <taxon>Ecdysozoa</taxon>
        <taxon>Arthropoda</taxon>
        <taxon>Chelicerata</taxon>
        <taxon>Arachnida</taxon>
        <taxon>Acari</taxon>
        <taxon>Parasitiformes</taxon>
        <taxon>Ixodida</taxon>
        <taxon>Ixodoidea</taxon>
        <taxon>Ixodidae</taxon>
        <taxon>Amblyomminae</taxon>
        <taxon>Amblyomma</taxon>
    </lineage>
</organism>
<protein>
    <submittedName>
        <fullName evidence="2">Uncharacterized protein</fullName>
    </submittedName>
</protein>
<comment type="caution">
    <text evidence="2">The sequence shown here is derived from an EMBL/GenBank/DDBJ whole genome shotgun (WGS) entry which is preliminary data.</text>
</comment>
<feature type="transmembrane region" description="Helical" evidence="1">
    <location>
        <begin position="143"/>
        <end position="164"/>
    </location>
</feature>
<evidence type="ECO:0000256" key="1">
    <source>
        <dbReference type="SAM" id="Phobius"/>
    </source>
</evidence>
<keyword evidence="1" id="KW-1133">Transmembrane helix</keyword>
<gene>
    <name evidence="2" type="ORF">V5799_027196</name>
</gene>
<evidence type="ECO:0000313" key="2">
    <source>
        <dbReference type="EMBL" id="KAK8761539.1"/>
    </source>
</evidence>
<dbReference type="Proteomes" id="UP001321473">
    <property type="component" value="Unassembled WGS sequence"/>
</dbReference>
<reference evidence="2 3" key="1">
    <citation type="journal article" date="2023" name="Arcadia Sci">
        <title>De novo assembly of a long-read Amblyomma americanum tick genome.</title>
        <authorList>
            <person name="Chou S."/>
            <person name="Poskanzer K.E."/>
            <person name="Rollins M."/>
            <person name="Thuy-Boun P.S."/>
        </authorList>
    </citation>
    <scope>NUCLEOTIDE SEQUENCE [LARGE SCALE GENOMIC DNA]</scope>
    <source>
        <strain evidence="2">F_SG_1</strain>
        <tissue evidence="2">Salivary glands</tissue>
    </source>
</reference>
<sequence>MPLRPPPTQPRRGAVVEYDALPAQRQWRQQQHQHLSPLLRDALRNQQRIQRAPQPFGARPLPVMMQSPPQEATQAEARMAAPAQRSTTGTFQPRLHPLVARVCREQIVLAPPVVKGADLFKGSESPDEPREVLAPDEGMLETLLLYVGVMGSILIIVVVIRFLYAAEGLQSRRASAPAIHAFGDEKFGDQAATPVITAKSWFAEENTPAKTTRELSARPFFWKEHPEVATNKGSRVM</sequence>
<accession>A0AAQ4DGE9</accession>
<evidence type="ECO:0000313" key="3">
    <source>
        <dbReference type="Proteomes" id="UP001321473"/>
    </source>
</evidence>
<keyword evidence="1" id="KW-0812">Transmembrane</keyword>
<keyword evidence="3" id="KW-1185">Reference proteome</keyword>
<keyword evidence="1" id="KW-0472">Membrane</keyword>
<name>A0AAQ4DGE9_AMBAM</name>
<dbReference type="AlphaFoldDB" id="A0AAQ4DGE9"/>